<evidence type="ECO:0008006" key="5">
    <source>
        <dbReference type="Google" id="ProtNLM"/>
    </source>
</evidence>
<feature type="region of interest" description="Disordered" evidence="1">
    <location>
        <begin position="134"/>
        <end position="153"/>
    </location>
</feature>
<protein>
    <recommendedName>
        <fullName evidence="5">Integral membrane protein</fullName>
    </recommendedName>
</protein>
<dbReference type="Proteomes" id="UP001501095">
    <property type="component" value="Unassembled WGS sequence"/>
</dbReference>
<evidence type="ECO:0000256" key="1">
    <source>
        <dbReference type="SAM" id="MobiDB-lite"/>
    </source>
</evidence>
<reference evidence="4" key="1">
    <citation type="journal article" date="2019" name="Int. J. Syst. Evol. Microbiol.">
        <title>The Global Catalogue of Microorganisms (GCM) 10K type strain sequencing project: providing services to taxonomists for standard genome sequencing and annotation.</title>
        <authorList>
            <consortium name="The Broad Institute Genomics Platform"/>
            <consortium name="The Broad Institute Genome Sequencing Center for Infectious Disease"/>
            <person name="Wu L."/>
            <person name="Ma J."/>
        </authorList>
    </citation>
    <scope>NUCLEOTIDE SEQUENCE [LARGE SCALE GENOMIC DNA]</scope>
    <source>
        <strain evidence="4">JCM 6924</strain>
    </source>
</reference>
<keyword evidence="2" id="KW-1133">Transmembrane helix</keyword>
<feature type="transmembrane region" description="Helical" evidence="2">
    <location>
        <begin position="49"/>
        <end position="81"/>
    </location>
</feature>
<feature type="compositionally biased region" description="Gly residues" evidence="1">
    <location>
        <begin position="135"/>
        <end position="153"/>
    </location>
</feature>
<sequence>MIEWMPLRAGVRPVPQPVATPLVWAGAFGGALVLVALLNGVVGPGRPELALAALSLLAAVLGLCARFTAAPGTAVLCWLFLNAFGIPPMGTLTWAGHRDTTWLACLLGAALVGTALSRVAHARAAYRRLAPGGTRPDGGAGAGPYDGRPAGGR</sequence>
<proteinExistence type="predicted"/>
<keyword evidence="2" id="KW-0472">Membrane</keyword>
<keyword evidence="4" id="KW-1185">Reference proteome</keyword>
<feature type="transmembrane region" description="Helical" evidence="2">
    <location>
        <begin position="22"/>
        <end position="42"/>
    </location>
</feature>
<dbReference type="EMBL" id="BAAATM010000010">
    <property type="protein sequence ID" value="GAA2534556.1"/>
    <property type="molecule type" value="Genomic_DNA"/>
</dbReference>
<feature type="transmembrane region" description="Helical" evidence="2">
    <location>
        <begin position="101"/>
        <end position="120"/>
    </location>
</feature>
<evidence type="ECO:0000313" key="3">
    <source>
        <dbReference type="EMBL" id="GAA2534556.1"/>
    </source>
</evidence>
<gene>
    <name evidence="3" type="ORF">GCM10010423_33680</name>
</gene>
<accession>A0ABP6B444</accession>
<dbReference type="RefSeq" id="WP_344537515.1">
    <property type="nucleotide sequence ID" value="NZ_BAAATM010000010.1"/>
</dbReference>
<organism evidence="3 4">
    <name type="scientific">Streptomyces levis</name>
    <dbReference type="NCBI Taxonomy" id="285566"/>
    <lineage>
        <taxon>Bacteria</taxon>
        <taxon>Bacillati</taxon>
        <taxon>Actinomycetota</taxon>
        <taxon>Actinomycetes</taxon>
        <taxon>Kitasatosporales</taxon>
        <taxon>Streptomycetaceae</taxon>
        <taxon>Streptomyces</taxon>
    </lineage>
</organism>
<comment type="caution">
    <text evidence="3">The sequence shown here is derived from an EMBL/GenBank/DDBJ whole genome shotgun (WGS) entry which is preliminary data.</text>
</comment>
<name>A0ABP6B444_9ACTN</name>
<evidence type="ECO:0000313" key="4">
    <source>
        <dbReference type="Proteomes" id="UP001501095"/>
    </source>
</evidence>
<evidence type="ECO:0000256" key="2">
    <source>
        <dbReference type="SAM" id="Phobius"/>
    </source>
</evidence>
<keyword evidence="2" id="KW-0812">Transmembrane</keyword>